<organism evidence="2">
    <name type="scientific">marine metagenome</name>
    <dbReference type="NCBI Taxonomy" id="408172"/>
    <lineage>
        <taxon>unclassified sequences</taxon>
        <taxon>metagenomes</taxon>
        <taxon>ecological metagenomes</taxon>
    </lineage>
</organism>
<proteinExistence type="predicted"/>
<feature type="region of interest" description="Disordered" evidence="1">
    <location>
        <begin position="1"/>
        <end position="22"/>
    </location>
</feature>
<evidence type="ECO:0000313" key="2">
    <source>
        <dbReference type="EMBL" id="SVD73422.1"/>
    </source>
</evidence>
<protein>
    <submittedName>
        <fullName evidence="2">Uncharacterized protein</fullName>
    </submittedName>
</protein>
<sequence length="120" mass="13442">ANAAPKPGRGNNGRLTPPTTSLSLDARLKNSKMVNLLTGRTWSLYSKTTGEQWFFEFRSVGPISYAQGKCTGKRGNKIHNWKQWIIRDAVLVIEGSARYVFDNITRQWKQSDGGGDTVIR</sequence>
<reference evidence="2" key="1">
    <citation type="submission" date="2018-05" db="EMBL/GenBank/DDBJ databases">
        <authorList>
            <person name="Lanie J.A."/>
            <person name="Ng W.-L."/>
            <person name="Kazmierczak K.M."/>
            <person name="Andrzejewski T.M."/>
            <person name="Davidsen T.M."/>
            <person name="Wayne K.J."/>
            <person name="Tettelin H."/>
            <person name="Glass J.I."/>
            <person name="Rusch D."/>
            <person name="Podicherti R."/>
            <person name="Tsui H.-C.T."/>
            <person name="Winkler M.E."/>
        </authorList>
    </citation>
    <scope>NUCLEOTIDE SEQUENCE</scope>
</reference>
<feature type="non-terminal residue" evidence="2">
    <location>
        <position position="1"/>
    </location>
</feature>
<dbReference type="AlphaFoldDB" id="A0A382XQN5"/>
<feature type="compositionally biased region" description="Polar residues" evidence="1">
    <location>
        <begin position="13"/>
        <end position="22"/>
    </location>
</feature>
<evidence type="ECO:0000256" key="1">
    <source>
        <dbReference type="SAM" id="MobiDB-lite"/>
    </source>
</evidence>
<dbReference type="EMBL" id="UINC01169733">
    <property type="protein sequence ID" value="SVD73422.1"/>
    <property type="molecule type" value="Genomic_DNA"/>
</dbReference>
<gene>
    <name evidence="2" type="ORF">METZ01_LOCUS426276</name>
</gene>
<accession>A0A382XQN5</accession>
<name>A0A382XQN5_9ZZZZ</name>